<comment type="caution">
    <text evidence="2">The sequence shown here is derived from an EMBL/GenBank/DDBJ whole genome shotgun (WGS) entry which is preliminary data.</text>
</comment>
<dbReference type="CDD" id="cd01948">
    <property type="entry name" value="EAL"/>
    <property type="match status" value="1"/>
</dbReference>
<dbReference type="InterPro" id="IPR050706">
    <property type="entry name" value="Cyclic-di-GMP_PDE-like"/>
</dbReference>
<feature type="domain" description="EAL" evidence="1">
    <location>
        <begin position="1"/>
        <end position="234"/>
    </location>
</feature>
<accession>A0A2C6Y6W8</accession>
<keyword evidence="3" id="KW-1185">Reference proteome</keyword>
<protein>
    <submittedName>
        <fullName evidence="2">Diguanylate phosphodiesterase</fullName>
    </submittedName>
</protein>
<gene>
    <name evidence="2" type="ORF">CR162_03060</name>
</gene>
<dbReference type="GO" id="GO:0071111">
    <property type="term" value="F:cyclic-guanylate-specific phosphodiesterase activity"/>
    <property type="evidence" value="ECO:0007669"/>
    <property type="project" value="InterPro"/>
</dbReference>
<evidence type="ECO:0000259" key="1">
    <source>
        <dbReference type="PROSITE" id="PS50883"/>
    </source>
</evidence>
<evidence type="ECO:0000313" key="3">
    <source>
        <dbReference type="Proteomes" id="UP000223527"/>
    </source>
</evidence>
<sequence length="240" mass="25963">MAFQPILSLDGAGSAIFAYEALVRGAQGEPAGSVFSQIGPHNRYAFDQRCRVRAIEQAATLGLGGTGALLSINFMPNAVYEPRACIHASLEAARRVGLPRERLLFEFTEGEAMEDPAHLLNILSTYRAIGFRTAIDDFGSGHSGLNLLAMFQPDIVKLDMGLLRGVDRDAARRTILRHLIAMCRDLSILVVAEGVETEGEYLTLRDLGVTLFQGYLFARPAFNALATLGGEVVVPAPRTS</sequence>
<dbReference type="SUPFAM" id="SSF141868">
    <property type="entry name" value="EAL domain-like"/>
    <property type="match status" value="1"/>
</dbReference>
<name>A0A2C6Y6W8_9PROT</name>
<proteinExistence type="predicted"/>
<dbReference type="InterPro" id="IPR035919">
    <property type="entry name" value="EAL_sf"/>
</dbReference>
<reference evidence="2 3" key="1">
    <citation type="submission" date="2017-10" db="EMBL/GenBank/DDBJ databases">
        <authorList>
            <person name="Banno H."/>
            <person name="Chua N.-H."/>
        </authorList>
    </citation>
    <scope>NUCLEOTIDE SEQUENCE [LARGE SCALE GENOMIC DNA]</scope>
    <source>
        <strain evidence="2 3">YW11</strain>
    </source>
</reference>
<evidence type="ECO:0000313" key="2">
    <source>
        <dbReference type="EMBL" id="PHK96562.1"/>
    </source>
</evidence>
<dbReference type="EMBL" id="PDNU01000003">
    <property type="protein sequence ID" value="PHK96562.1"/>
    <property type="molecule type" value="Genomic_DNA"/>
</dbReference>
<dbReference type="PANTHER" id="PTHR33121">
    <property type="entry name" value="CYCLIC DI-GMP PHOSPHODIESTERASE PDEF"/>
    <property type="match status" value="1"/>
</dbReference>
<dbReference type="Proteomes" id="UP000223527">
    <property type="component" value="Unassembled WGS sequence"/>
</dbReference>
<dbReference type="OrthoDB" id="9793210at2"/>
<dbReference type="AlphaFoldDB" id="A0A2C6Y6W8"/>
<dbReference type="PANTHER" id="PTHR33121:SF15">
    <property type="entry name" value="BLUE LIGHT- AND TEMPERATURE-REGULATED ANTIREPRESSOR BLUF"/>
    <property type="match status" value="1"/>
</dbReference>
<dbReference type="Pfam" id="PF00563">
    <property type="entry name" value="EAL"/>
    <property type="match status" value="1"/>
</dbReference>
<organism evidence="2 3">
    <name type="scientific">Teichococcus rhizosphaerae</name>
    <dbReference type="NCBI Taxonomy" id="1335062"/>
    <lineage>
        <taxon>Bacteria</taxon>
        <taxon>Pseudomonadati</taxon>
        <taxon>Pseudomonadota</taxon>
        <taxon>Alphaproteobacteria</taxon>
        <taxon>Acetobacterales</taxon>
        <taxon>Roseomonadaceae</taxon>
        <taxon>Roseomonas</taxon>
    </lineage>
</organism>
<dbReference type="PROSITE" id="PS50883">
    <property type="entry name" value="EAL"/>
    <property type="match status" value="1"/>
</dbReference>
<dbReference type="Gene3D" id="3.20.20.450">
    <property type="entry name" value="EAL domain"/>
    <property type="match status" value="1"/>
</dbReference>
<dbReference type="InterPro" id="IPR001633">
    <property type="entry name" value="EAL_dom"/>
</dbReference>
<dbReference type="SMART" id="SM00052">
    <property type="entry name" value="EAL"/>
    <property type="match status" value="1"/>
</dbReference>